<keyword evidence="1" id="KW-0614">Plasmid</keyword>
<gene>
    <name evidence="1" type="ORF">DEQ67_014845</name>
</gene>
<evidence type="ECO:0000313" key="2">
    <source>
        <dbReference type="Proteomes" id="UP000257089"/>
    </source>
</evidence>
<dbReference type="EMBL" id="CP137690">
    <property type="protein sequence ID" value="XRJ21346.1"/>
    <property type="molecule type" value="Genomic_DNA"/>
</dbReference>
<geneLocation type="plasmid" evidence="1 2">
    <name>p48N_1</name>
</geneLocation>
<organism evidence="1 2">
    <name type="scientific">Haloferax sp. Atlit-48N</name>
    <dbReference type="NCBI Taxonomy" id="2077198"/>
    <lineage>
        <taxon>Archaea</taxon>
        <taxon>Methanobacteriati</taxon>
        <taxon>Methanobacteriota</taxon>
        <taxon>Stenosarchaea group</taxon>
        <taxon>Halobacteria</taxon>
        <taxon>Halobacteriales</taxon>
        <taxon>Haloferacaceae</taxon>
        <taxon>Haloferax</taxon>
    </lineage>
</organism>
<protein>
    <submittedName>
        <fullName evidence="1">TaqI-like C-terminal specificity domain-containing protein</fullName>
    </submittedName>
</protein>
<accession>A0ACD5HZP7</accession>
<evidence type="ECO:0000313" key="1">
    <source>
        <dbReference type="EMBL" id="XRJ21346.1"/>
    </source>
</evidence>
<proteinExistence type="predicted"/>
<name>A0ACD5HZP7_9EURY</name>
<dbReference type="Proteomes" id="UP000257089">
    <property type="component" value="Plasmid p48N_1"/>
</dbReference>
<reference evidence="1" key="1">
    <citation type="submission" date="2023-10" db="EMBL/GenBank/DDBJ databases">
        <title>A new archaeal virus that suppresses the transcription of host immunity genes.</title>
        <authorList>
            <person name="Turgeman-Grott I."/>
            <person name="Golan N."/>
            <person name="Neri U."/>
            <person name="Naki D."/>
            <person name="Altman N."/>
            <person name="Eizenshtein K."/>
            <person name="Choudhary D."/>
            <person name="Levi R."/>
            <person name="Himani H."/>
            <person name="Reshef L."/>
            <person name="Papke T.R."/>
            <person name="Gophna U."/>
        </authorList>
    </citation>
    <scope>NUCLEOTIDE SEQUENCE</scope>
    <source>
        <strain evidence="1">Atlit-48N</strain>
    </source>
</reference>
<sequence>MSQQSHPYRTNRDLFSNHYLTEHLRQTEPWKEVDEAEVREAYDEINELWEDKQDRVEDYNEAQLERNFIRPVFDILGIPFEIEETVKRNARRPDYGFFPSTEAADAAFDRDDFYEEAIAVADAKYWGRELDTRGEKKRDYENPSYQIHDYLMETPPQWGVLTNGKEWRIYYGPTSHRLDSYYEIDLPELFEFVEGEGSIEDFKDFYLFFRQQAFLPDRSGDCFLDDVYDESSVFAEAIGEDLQNNIYEAIRVLAEGFLDTNDDLDEDDLPLIHDSSLIYLYRLIFVLYAESEGRDLLPTDNDIYGESYSLNELKQTVADNRDETQQHYQTWQTNLWNRLEELFVLIDQGSQGKNIPKDQLYIPAYNGGLFRTNPDPDDSAEAQFLASHEADDAHLAEVIDLLTRRDADEGDGQVFVDYSSLDERHLGSIYEGLLEYKLDVADEPLTVDDGEYSPAGDGDDIEVEEGDVYLRTDAGERKATGSYYTPEYVVEYIVDETLGPLVDGIREDLVGTESYKEGGFAGEFADQVFDLKVLDPAMGSGHFLVNAVDYLAREIIDAQERQDQQAVKRGDDDAISDPRTEEGELRDINWARRKVAQQCIYGVDLNPLATELAKVSLWLRTLAAEQPLAFLDHHLKTGNSLVGSDIEDVLSNSDDGGQSGQTQLTDWMDQARQRALEHVMERFTDLLSIDNETLEDIKEMEQVYETTREDALYQHLLAMANVHTASEFGLSVPVDAEEQMAEALRDDSWEDVETEDWFRNAQALAKKESFFHWELEFPVAFYGKNGARLGDAGFDAVIGNPPYVKIQTIAQSLKDYLSTKSQVARKKYDLYMPFVEQSIRLAHEGGYYSQIIPSKFTETDSGRDLRRFLLEESREIEYVDFIDHQVFSDATTYTCIIVVEKGNQSGNVQYRGVHNRQGITEGSSTQIGYDKLTDGVWSLSKYSDPVYEIQNNVLKRLEGSYSELDQVFKHISKGIDPGGSTDIFVVDKKVAEENNFESELLRDVIPGDSISRWNIETESQIIFPYKRTGDRYDVLPEDKIKNTNVYSYLSEYRQDLSDRDYVLDAGKNWYELWNERQPSSQESEKLVICNMSKTNRFALDDQAKHTLHTTYSLVPDEHIVENLTYLLGVMNSTLLTEFFKLESTTVRGGYYRYNKMYLEHLPIRRIDASKKSSVPNFELERVLEDSGMVDILSNVIQASGISPWSDSNSHDLISVATESIIEYTNRRSSLNLSLMDYLGNYEEGPNLPDVGLFQPTSSNILDATTDEYEKLQVENIRTLRNGHSVTIKATARYKPEDKDEFETDTWGYTETDHFEAFTLADLTDEEAALIEAFVPVAVEDEIGGFSDNATKTISLIDRLKDIKLPNIDDVQDDLQRYIGTKERADELDEKIEKTDQLIDEIVYDLYDLTEEEIEIVEKAANSDQE</sequence>